<keyword evidence="1" id="KW-0175">Coiled coil</keyword>
<evidence type="ECO:0000313" key="2">
    <source>
        <dbReference type="EMBL" id="SHE36412.1"/>
    </source>
</evidence>
<dbReference type="EMBL" id="FQVL01000001">
    <property type="protein sequence ID" value="SHE36412.1"/>
    <property type="molecule type" value="Genomic_DNA"/>
</dbReference>
<evidence type="ECO:0000256" key="1">
    <source>
        <dbReference type="SAM" id="Coils"/>
    </source>
</evidence>
<evidence type="ECO:0000313" key="3">
    <source>
        <dbReference type="Proteomes" id="UP000184476"/>
    </source>
</evidence>
<accession>A0A1M4SW46</accession>
<reference evidence="2 3" key="1">
    <citation type="submission" date="2016-11" db="EMBL/GenBank/DDBJ databases">
        <authorList>
            <person name="Jaros S."/>
            <person name="Januszkiewicz K."/>
            <person name="Wedrychowicz H."/>
        </authorList>
    </citation>
    <scope>NUCLEOTIDE SEQUENCE [LARGE SCALE GENOMIC DNA]</scope>
    <source>
        <strain evidence="2 3">DSM 44666</strain>
    </source>
</reference>
<keyword evidence="3" id="KW-1185">Reference proteome</keyword>
<organism evidence="2 3">
    <name type="scientific">Seinonella peptonophila</name>
    <dbReference type="NCBI Taxonomy" id="112248"/>
    <lineage>
        <taxon>Bacteria</taxon>
        <taxon>Bacillati</taxon>
        <taxon>Bacillota</taxon>
        <taxon>Bacilli</taxon>
        <taxon>Bacillales</taxon>
        <taxon>Thermoactinomycetaceae</taxon>
        <taxon>Seinonella</taxon>
    </lineage>
</organism>
<protein>
    <submittedName>
        <fullName evidence="2">Uncharacterized protein</fullName>
    </submittedName>
</protein>
<gene>
    <name evidence="2" type="ORF">SAMN05444392_101171</name>
</gene>
<dbReference type="STRING" id="112248.SAMN05444392_101171"/>
<proteinExistence type="predicted"/>
<name>A0A1M4SW46_9BACL</name>
<dbReference type="AlphaFoldDB" id="A0A1M4SW46"/>
<sequence>MSEEIEVTIPLPSYQVKTLESIANNEYGSSNEVDKVVFSALLDYFESRDPREVTQRMVQEGIEVLEDHVRVLLDLVKTLLLSSSYDTAKIRILLEHLFEREIGRDLIDELYNRTNQSIIERFREEELETTAQLITDNENLQLSLRKWEEREGEIDQLKSRQEQEGKKKEQEFASAVQRVNQQLAESEERQKKMTTWVNGLLNFLNQRQGDPNTLIQEYARQNPKPKGVI</sequence>
<feature type="coiled-coil region" evidence="1">
    <location>
        <begin position="130"/>
        <end position="189"/>
    </location>
</feature>
<dbReference type="Proteomes" id="UP000184476">
    <property type="component" value="Unassembled WGS sequence"/>
</dbReference>
<dbReference type="RefSeq" id="WP_073150470.1">
    <property type="nucleotide sequence ID" value="NZ_FQVL01000001.1"/>
</dbReference>